<reference evidence="1" key="1">
    <citation type="submission" date="2012-04" db="EMBL/GenBank/DDBJ databases">
        <title>The Genome Sequence of Loa loa.</title>
        <authorList>
            <consortium name="The Broad Institute Genome Sequencing Platform"/>
            <consortium name="Broad Institute Genome Sequencing Center for Infectious Disease"/>
            <person name="Nutman T.B."/>
            <person name="Fink D.L."/>
            <person name="Russ C."/>
            <person name="Young S."/>
            <person name="Zeng Q."/>
            <person name="Gargeya S."/>
            <person name="Alvarado L."/>
            <person name="Berlin A."/>
            <person name="Chapman S.B."/>
            <person name="Chen Z."/>
            <person name="Freedman E."/>
            <person name="Gellesch M."/>
            <person name="Goldberg J."/>
            <person name="Griggs A."/>
            <person name="Gujja S."/>
            <person name="Heilman E.R."/>
            <person name="Heiman D."/>
            <person name="Howarth C."/>
            <person name="Mehta T."/>
            <person name="Neiman D."/>
            <person name="Pearson M."/>
            <person name="Roberts A."/>
            <person name="Saif S."/>
            <person name="Shea T."/>
            <person name="Shenoy N."/>
            <person name="Sisk P."/>
            <person name="Stolte C."/>
            <person name="Sykes S."/>
            <person name="White J."/>
            <person name="Yandava C."/>
            <person name="Haas B."/>
            <person name="Henn M.R."/>
            <person name="Nusbaum C."/>
            <person name="Birren B."/>
        </authorList>
    </citation>
    <scope>NUCLEOTIDE SEQUENCE [LARGE SCALE GENOMIC DNA]</scope>
</reference>
<name>A0A1S0TRZ6_LOALO</name>
<dbReference type="SUPFAM" id="SSF81321">
    <property type="entry name" value="Family A G protein-coupled receptor-like"/>
    <property type="match status" value="1"/>
</dbReference>
<dbReference type="EMBL" id="JH712087">
    <property type="protein sequence ID" value="EFO19197.2"/>
    <property type="molecule type" value="Genomic_DNA"/>
</dbReference>
<evidence type="ECO:0000313" key="1">
    <source>
        <dbReference type="EMBL" id="EFO19197.2"/>
    </source>
</evidence>
<dbReference type="CTD" id="9946734"/>
<dbReference type="GO" id="GO:0005886">
    <property type="term" value="C:plasma membrane"/>
    <property type="evidence" value="ECO:0007669"/>
    <property type="project" value="TreeGrafter"/>
</dbReference>
<dbReference type="InterPro" id="IPR019427">
    <property type="entry name" value="7TM_GPCR_serpentine_rcpt_Srw"/>
</dbReference>
<accession>A0A1S0TRZ6</accession>
<sequence>MGSKKNNNNNNNAAAKRSKRNYDRTTFTLVVMLSVFLVTELPQGVLAMLNALHTNDVHTILYRNLANLLDLLSLINCYVTELPQGVLAMLNALHTNDVHTILKKNCASENTF</sequence>
<dbReference type="GO" id="GO:0008528">
    <property type="term" value="F:G protein-coupled peptide receptor activity"/>
    <property type="evidence" value="ECO:0007669"/>
    <property type="project" value="InterPro"/>
</dbReference>
<protein>
    <submittedName>
        <fullName evidence="1">Uncharacterized protein</fullName>
    </submittedName>
</protein>
<dbReference type="PANTHER" id="PTHR46273">
    <property type="entry name" value="MYOSUPPRESSIN RECEPTOR 1, ISOFORM B-RELATED"/>
    <property type="match status" value="1"/>
</dbReference>
<dbReference type="RefSeq" id="XP_020301911.1">
    <property type="nucleotide sequence ID" value="XM_020447903.1"/>
</dbReference>
<organism evidence="1">
    <name type="scientific">Loa loa</name>
    <name type="common">Eye worm</name>
    <name type="synonym">Filaria loa</name>
    <dbReference type="NCBI Taxonomy" id="7209"/>
    <lineage>
        <taxon>Eukaryota</taxon>
        <taxon>Metazoa</taxon>
        <taxon>Ecdysozoa</taxon>
        <taxon>Nematoda</taxon>
        <taxon>Chromadorea</taxon>
        <taxon>Rhabditida</taxon>
        <taxon>Spirurina</taxon>
        <taxon>Spiruromorpha</taxon>
        <taxon>Filarioidea</taxon>
        <taxon>Onchocercidae</taxon>
        <taxon>Loa</taxon>
    </lineage>
</organism>
<dbReference type="InterPro" id="IPR053219">
    <property type="entry name" value="GPCR_Dmsr-1"/>
</dbReference>
<gene>
    <name evidence="1" type="ORF">LOAG_09295</name>
</gene>
<dbReference type="AlphaFoldDB" id="A0A1S0TRZ6"/>
<dbReference type="GeneID" id="9946734"/>
<dbReference type="Pfam" id="PF10324">
    <property type="entry name" value="7TM_GPCR_Srw"/>
    <property type="match status" value="1"/>
</dbReference>
<dbReference type="Gene3D" id="1.20.1070.10">
    <property type="entry name" value="Rhodopsin 7-helix transmembrane proteins"/>
    <property type="match status" value="1"/>
</dbReference>
<dbReference type="OrthoDB" id="5864054at2759"/>
<dbReference type="PANTHER" id="PTHR46273:SF9">
    <property type="entry name" value="G-PROTEIN COUPLED RECEPTORS FAMILY 1 PROFILE DOMAIN-CONTAINING PROTEIN"/>
    <property type="match status" value="1"/>
</dbReference>
<dbReference type="KEGG" id="loa:LOAG_09295"/>
<proteinExistence type="predicted"/>
<dbReference type="InParanoid" id="A0A1S0TRZ6"/>